<dbReference type="HOGENOM" id="CLU_710959_0_0_1"/>
<comment type="similarity">
    <text evidence="1">Belongs to the carnitine/choline acetyltransferase family.</text>
</comment>
<feature type="non-terminal residue" evidence="4">
    <location>
        <position position="1"/>
    </location>
</feature>
<dbReference type="PANTHER" id="PTHR22589:SF16">
    <property type="entry name" value="CARNITINE O-PALMITOYLTRANSFERASE 2, MITOCHONDRIAL"/>
    <property type="match status" value="1"/>
</dbReference>
<name>R1DKJ3_EMIHU</name>
<feature type="domain" description="Choline/carnitine acyltransferase" evidence="2">
    <location>
        <begin position="1"/>
        <end position="131"/>
    </location>
</feature>
<dbReference type="RefSeq" id="XP_005788427.1">
    <property type="nucleotide sequence ID" value="XM_005788370.1"/>
</dbReference>
<gene>
    <name evidence="4" type="ORF">EMIHUDRAFT_122579</name>
</gene>
<dbReference type="InterPro" id="IPR039551">
    <property type="entry name" value="Cho/carn_acyl_trans"/>
</dbReference>
<dbReference type="Gene3D" id="3.30.559.10">
    <property type="entry name" value="Chloramphenicol acetyltransferase-like domain"/>
    <property type="match status" value="1"/>
</dbReference>
<dbReference type="Pfam" id="PF00755">
    <property type="entry name" value="Carn_acyltransf"/>
    <property type="match status" value="1"/>
</dbReference>
<dbReference type="InterPro" id="IPR023213">
    <property type="entry name" value="CAT-like_dom_sf"/>
</dbReference>
<dbReference type="SUPFAM" id="SSF53335">
    <property type="entry name" value="S-adenosyl-L-methionine-dependent methyltransferases"/>
    <property type="match status" value="1"/>
</dbReference>
<dbReference type="Pfam" id="PF05050">
    <property type="entry name" value="Methyltransf_21"/>
    <property type="match status" value="1"/>
</dbReference>
<feature type="domain" description="Methyltransferase FkbM" evidence="3">
    <location>
        <begin position="256"/>
        <end position="318"/>
    </location>
</feature>
<accession>R1DKJ3</accession>
<dbReference type="GO" id="GO:0005739">
    <property type="term" value="C:mitochondrion"/>
    <property type="evidence" value="ECO:0007669"/>
    <property type="project" value="TreeGrafter"/>
</dbReference>
<evidence type="ECO:0000256" key="1">
    <source>
        <dbReference type="ARBA" id="ARBA00005232"/>
    </source>
</evidence>
<evidence type="ECO:0000259" key="3">
    <source>
        <dbReference type="Pfam" id="PF05050"/>
    </source>
</evidence>
<reference evidence="4" key="1">
    <citation type="submission" date="2012-07" db="EMBL/GenBank/DDBJ databases">
        <title>Genome variability drives Emilianias global distribution.</title>
        <authorList>
            <consortium name="DOE Joint Genome Institute"/>
            <person name="Read B."/>
            <person name="Kegel J."/>
            <person name="Klute M."/>
            <person name="Kuo A."/>
            <person name="Lefebvre S.C."/>
            <person name="Maumus F."/>
            <person name="Mayer C."/>
            <person name="Miller J."/>
            <person name="Allen A."/>
            <person name="Bidle K."/>
            <person name="Borodovsky M."/>
            <person name="Bowler C."/>
            <person name="Brownlee C."/>
            <person name="Claverie J.-M."/>
            <person name="Cock M."/>
            <person name="De Vargas C."/>
            <person name="Elias M."/>
            <person name="Frickenhaus S."/>
            <person name="Gladyshev V.N."/>
            <person name="Gonzalez K."/>
            <person name="Guda C."/>
            <person name="Hadaegh A."/>
            <person name="Herman E."/>
            <person name="Iglesias-Rodriguez D."/>
            <person name="Jones B."/>
            <person name="Lawson T."/>
            <person name="Leese F."/>
            <person name="Lin Y.-C."/>
            <person name="Lindquist E."/>
            <person name="Lobanov A."/>
            <person name="Lucas S."/>
            <person name="Malik S.-H.B."/>
            <person name="Marsh M.E."/>
            <person name="Mock T."/>
            <person name="Monier A."/>
            <person name="Moreau H."/>
            <person name="Mueller-Roeber B."/>
            <person name="Napier J."/>
            <person name="Ogata H."/>
            <person name="Parker M."/>
            <person name="Probert I."/>
            <person name="Quesneville H."/>
            <person name="Raines C."/>
            <person name="Rensing S."/>
            <person name="Riano-Pachon D.M."/>
            <person name="Richier S."/>
            <person name="Rokitta S."/>
            <person name="Salamov A."/>
            <person name="Sarno A.F."/>
            <person name="Schmutz J."/>
            <person name="Schroeder D."/>
            <person name="Shiraiwa Y."/>
            <person name="Soanes D.M."/>
            <person name="Valentin K."/>
            <person name="Van Der Giezen M."/>
            <person name="Van Der Peer Y."/>
            <person name="Vardi A."/>
            <person name="Verret F."/>
            <person name="Von Dassow P."/>
            <person name="Wheeler G."/>
            <person name="Williams B."/>
            <person name="Wilson W."/>
            <person name="Wolfe G."/>
            <person name="Wurch L.L."/>
            <person name="Young J."/>
            <person name="Dacks J.B."/>
            <person name="Delwiche C.F."/>
            <person name="Dyhrman S."/>
            <person name="Glockner G."/>
            <person name="John U."/>
            <person name="Richards T."/>
            <person name="Worden A.Z."/>
            <person name="Zhang X."/>
            <person name="Grigoriev I.V."/>
        </authorList>
    </citation>
    <scope>NUCLEOTIDE SEQUENCE</scope>
    <source>
        <strain evidence="4">CCMP1516</strain>
    </source>
</reference>
<evidence type="ECO:0000259" key="2">
    <source>
        <dbReference type="Pfam" id="PF00755"/>
    </source>
</evidence>
<dbReference type="PANTHER" id="PTHR22589">
    <property type="entry name" value="CARNITINE O-ACYLTRANSFERASE"/>
    <property type="match status" value="1"/>
</dbReference>
<dbReference type="InterPro" id="IPR000542">
    <property type="entry name" value="Carn_acyl_trans"/>
</dbReference>
<dbReference type="Gene3D" id="3.40.50.150">
    <property type="entry name" value="Vaccinia Virus protein VP39"/>
    <property type="match status" value="1"/>
</dbReference>
<dbReference type="KEGG" id="ehx:EMIHUDRAFT_122579"/>
<sequence length="389" mass="41894">ACSTLAFSHGRTEAALVAELLRDEASPRLPELLAAAVRSHREVVRDCQRGHGHERHLLALYALSASSGAPTPALFLHQAWSEVSASTISTSGARQPSVASFSFGPVCPTGIGVGYLLFASSVECTVSSWKGKGPPAAQAGAAPLRETPCAIDMMAQNPPSCNASAIADNFFQNLRQTHCPRSAWVKLMRDADSRPAKTVVVVGCNKGYDAAAMTSPAMAAERQTADFPAIAHAGREDVGIDYNTRAPDRRAKRPADAPVAVVSVRLRTVDSLVESERLALGGSVIDILTTDAEGHDALVLEGARDVLTRVRYLEFEYHAIGHWASASLRDVIGSLESSGMDCYWAGHERLWRLTGCWDDRYQHFRAWSNIACVRRGDVWHSVLGGFAFG</sequence>
<dbReference type="GO" id="GO:0004095">
    <property type="term" value="F:carnitine O-palmitoyltransferase activity"/>
    <property type="evidence" value="ECO:0007669"/>
    <property type="project" value="TreeGrafter"/>
</dbReference>
<dbReference type="InterPro" id="IPR006342">
    <property type="entry name" value="FkbM_mtfrase"/>
</dbReference>
<dbReference type="SUPFAM" id="SSF52777">
    <property type="entry name" value="CoA-dependent acyltransferases"/>
    <property type="match status" value="1"/>
</dbReference>
<evidence type="ECO:0000313" key="4">
    <source>
        <dbReference type="EMBL" id="EOD35998.1"/>
    </source>
</evidence>
<dbReference type="InterPro" id="IPR029063">
    <property type="entry name" value="SAM-dependent_MTases_sf"/>
</dbReference>
<dbReference type="GO" id="GO:0006635">
    <property type="term" value="P:fatty acid beta-oxidation"/>
    <property type="evidence" value="ECO:0007669"/>
    <property type="project" value="TreeGrafter"/>
</dbReference>
<dbReference type="EMBL" id="KB864199">
    <property type="protein sequence ID" value="EOD35998.1"/>
    <property type="molecule type" value="Genomic_DNA"/>
</dbReference>
<dbReference type="AlphaFoldDB" id="R1DKJ3"/>
<protein>
    <submittedName>
        <fullName evidence="4">Uncharacterized protein</fullName>
    </submittedName>
</protein>
<dbReference type="GeneID" id="17281268"/>
<organism evidence="4">
    <name type="scientific">Emiliania huxleyi</name>
    <name type="common">Coccolithophore</name>
    <name type="synonym">Pontosphaera huxleyi</name>
    <dbReference type="NCBI Taxonomy" id="2903"/>
    <lineage>
        <taxon>Eukaryota</taxon>
        <taxon>Haptista</taxon>
        <taxon>Haptophyta</taxon>
        <taxon>Prymnesiophyceae</taxon>
        <taxon>Isochrysidales</taxon>
        <taxon>Noelaerhabdaceae</taxon>
        <taxon>Emiliania</taxon>
    </lineage>
</organism>
<proteinExistence type="inferred from homology"/>